<gene>
    <name evidence="1" type="ORF">BTO13_09665</name>
</gene>
<reference evidence="1 2" key="1">
    <citation type="submission" date="2016-12" db="EMBL/GenBank/DDBJ databases">
        <title>Trade-off between light-utilization and light-protection in marine flavobacteria.</title>
        <authorList>
            <person name="Kumagai Y."/>
            <person name="Yoshizawa S."/>
            <person name="Kogure K."/>
            <person name="Iwasaki W."/>
        </authorList>
    </citation>
    <scope>NUCLEOTIDE SEQUENCE [LARGE SCALE GENOMIC DNA]</scope>
    <source>
        <strain evidence="1 2">KCTC 22729</strain>
    </source>
</reference>
<comment type="caution">
    <text evidence="1">The sequence shown here is derived from an EMBL/GenBank/DDBJ whole genome shotgun (WGS) entry which is preliminary data.</text>
</comment>
<dbReference type="Proteomes" id="UP000237608">
    <property type="component" value="Unassembled WGS sequence"/>
</dbReference>
<dbReference type="RefSeq" id="WP_105046623.1">
    <property type="nucleotide sequence ID" value="NZ_CP150662.1"/>
</dbReference>
<protein>
    <submittedName>
        <fullName evidence="1">Thioredoxin family protein</fullName>
    </submittedName>
</protein>
<dbReference type="InterPro" id="IPR036249">
    <property type="entry name" value="Thioredoxin-like_sf"/>
</dbReference>
<evidence type="ECO:0000313" key="2">
    <source>
        <dbReference type="Proteomes" id="UP000237608"/>
    </source>
</evidence>
<dbReference type="SUPFAM" id="SSF52833">
    <property type="entry name" value="Thioredoxin-like"/>
    <property type="match status" value="1"/>
</dbReference>
<keyword evidence="2" id="KW-1185">Reference proteome</keyword>
<evidence type="ECO:0000313" key="1">
    <source>
        <dbReference type="EMBL" id="PQJ75482.1"/>
    </source>
</evidence>
<dbReference type="Pfam" id="PF14595">
    <property type="entry name" value="Thioredoxin_9"/>
    <property type="match status" value="1"/>
</dbReference>
<dbReference type="EMBL" id="MSCL01000001">
    <property type="protein sequence ID" value="PQJ75482.1"/>
    <property type="molecule type" value="Genomic_DNA"/>
</dbReference>
<name>A0A2S7WDZ1_9FLAO</name>
<dbReference type="OrthoDB" id="6120799at2"/>
<sequence>MKNILENALKNSISYQDYRDLMHQLTAEGKSTGPIQSEELINYSLLNEARMKRLDKTIEIDDEVATEFQKIEEPQIWLVITESWCGDAAQNLPVIHKLAELNDKIQLKLVLRDENLELMDLFLTNNGRSIPKLIVLDNQLNVLNTWGPRPSFATKMVHDYKEKNGSLDAQFKQDLQVWYNKDKGKNVQEDFVNLINSTLIHS</sequence>
<dbReference type="AlphaFoldDB" id="A0A2S7WDZ1"/>
<proteinExistence type="predicted"/>
<dbReference type="Gene3D" id="3.40.30.10">
    <property type="entry name" value="Glutaredoxin"/>
    <property type="match status" value="1"/>
</dbReference>
<accession>A0A2S7WDZ1</accession>
<organism evidence="1 2">
    <name type="scientific">Polaribacter gangjinensis</name>
    <dbReference type="NCBI Taxonomy" id="574710"/>
    <lineage>
        <taxon>Bacteria</taxon>
        <taxon>Pseudomonadati</taxon>
        <taxon>Bacteroidota</taxon>
        <taxon>Flavobacteriia</taxon>
        <taxon>Flavobacteriales</taxon>
        <taxon>Flavobacteriaceae</taxon>
    </lineage>
</organism>